<proteinExistence type="predicted"/>
<evidence type="ECO:0000313" key="2">
    <source>
        <dbReference type="Proteomes" id="UP000215914"/>
    </source>
</evidence>
<keyword evidence="2" id="KW-1185">Reference proteome</keyword>
<reference evidence="2" key="1">
    <citation type="journal article" date="2017" name="Nature">
        <title>The sunflower genome provides insights into oil metabolism, flowering and Asterid evolution.</title>
        <authorList>
            <person name="Badouin H."/>
            <person name="Gouzy J."/>
            <person name="Grassa C.J."/>
            <person name="Murat F."/>
            <person name="Staton S.E."/>
            <person name="Cottret L."/>
            <person name="Lelandais-Briere C."/>
            <person name="Owens G.L."/>
            <person name="Carrere S."/>
            <person name="Mayjonade B."/>
            <person name="Legrand L."/>
            <person name="Gill N."/>
            <person name="Kane N.C."/>
            <person name="Bowers J.E."/>
            <person name="Hubner S."/>
            <person name="Bellec A."/>
            <person name="Berard A."/>
            <person name="Berges H."/>
            <person name="Blanchet N."/>
            <person name="Boniface M.C."/>
            <person name="Brunel D."/>
            <person name="Catrice O."/>
            <person name="Chaidir N."/>
            <person name="Claudel C."/>
            <person name="Donnadieu C."/>
            <person name="Faraut T."/>
            <person name="Fievet G."/>
            <person name="Helmstetter N."/>
            <person name="King M."/>
            <person name="Knapp S.J."/>
            <person name="Lai Z."/>
            <person name="Le Paslier M.C."/>
            <person name="Lippi Y."/>
            <person name="Lorenzon L."/>
            <person name="Mandel J.R."/>
            <person name="Marage G."/>
            <person name="Marchand G."/>
            <person name="Marquand E."/>
            <person name="Bret-Mestries E."/>
            <person name="Morien E."/>
            <person name="Nambeesan S."/>
            <person name="Nguyen T."/>
            <person name="Pegot-Espagnet P."/>
            <person name="Pouilly N."/>
            <person name="Raftis F."/>
            <person name="Sallet E."/>
            <person name="Schiex T."/>
            <person name="Thomas J."/>
            <person name="Vandecasteele C."/>
            <person name="Vares D."/>
            <person name="Vear F."/>
            <person name="Vautrin S."/>
            <person name="Crespi M."/>
            <person name="Mangin B."/>
            <person name="Burke J.M."/>
            <person name="Salse J."/>
            <person name="Munos S."/>
            <person name="Vincourt P."/>
            <person name="Rieseberg L.H."/>
            <person name="Langlade N.B."/>
        </authorList>
    </citation>
    <scope>NUCLEOTIDE SEQUENCE [LARGE SCALE GENOMIC DNA]</scope>
    <source>
        <strain evidence="2">cv. SF193</strain>
    </source>
</reference>
<name>A0A251U6A3_HELAN</name>
<dbReference type="Proteomes" id="UP000215914">
    <property type="component" value="Chromosome 8"/>
</dbReference>
<dbReference type="EMBL" id="CM007897">
    <property type="protein sequence ID" value="OTG18664.1"/>
    <property type="molecule type" value="Genomic_DNA"/>
</dbReference>
<accession>A0A251U6A3</accession>
<gene>
    <name evidence="1" type="ORF">HannXRQ_Chr08g0225511</name>
</gene>
<evidence type="ECO:0000313" key="1">
    <source>
        <dbReference type="EMBL" id="OTG18664.1"/>
    </source>
</evidence>
<protein>
    <submittedName>
        <fullName evidence="1">Uncharacterized protein</fullName>
    </submittedName>
</protein>
<dbReference type="InParanoid" id="A0A251U6A3"/>
<sequence length="83" mass="9366">MAAKTMEFRVPTTVLVRKETTSALGDAQPSDKDPPKFRSAESALLEETIQKIMSSMFGDYSLITIKHDERISGCRRLTDECRQ</sequence>
<organism evidence="1 2">
    <name type="scientific">Helianthus annuus</name>
    <name type="common">Common sunflower</name>
    <dbReference type="NCBI Taxonomy" id="4232"/>
    <lineage>
        <taxon>Eukaryota</taxon>
        <taxon>Viridiplantae</taxon>
        <taxon>Streptophyta</taxon>
        <taxon>Embryophyta</taxon>
        <taxon>Tracheophyta</taxon>
        <taxon>Spermatophyta</taxon>
        <taxon>Magnoliopsida</taxon>
        <taxon>eudicotyledons</taxon>
        <taxon>Gunneridae</taxon>
        <taxon>Pentapetalae</taxon>
        <taxon>asterids</taxon>
        <taxon>campanulids</taxon>
        <taxon>Asterales</taxon>
        <taxon>Asteraceae</taxon>
        <taxon>Asteroideae</taxon>
        <taxon>Heliantheae alliance</taxon>
        <taxon>Heliantheae</taxon>
        <taxon>Helianthus</taxon>
    </lineage>
</organism>
<dbReference type="AlphaFoldDB" id="A0A251U6A3"/>